<dbReference type="RefSeq" id="WP_087984342.1">
    <property type="nucleotide sequence ID" value="NZ_FMBI01000030.1"/>
</dbReference>
<proteinExistence type="predicted"/>
<dbReference type="PROSITE" id="PS51819">
    <property type="entry name" value="VOC"/>
    <property type="match status" value="1"/>
</dbReference>
<organism evidence="2 3">
    <name type="scientific">Bacillus thuringiensis</name>
    <dbReference type="NCBI Taxonomy" id="1428"/>
    <lineage>
        <taxon>Bacteria</taxon>
        <taxon>Bacillati</taxon>
        <taxon>Bacillota</taxon>
        <taxon>Bacilli</taxon>
        <taxon>Bacillales</taxon>
        <taxon>Bacillaceae</taxon>
        <taxon>Bacillus</taxon>
        <taxon>Bacillus cereus group</taxon>
    </lineage>
</organism>
<dbReference type="EMBL" id="FMBI01000030">
    <property type="protein sequence ID" value="SCC37974.1"/>
    <property type="molecule type" value="Genomic_DNA"/>
</dbReference>
<accession>A0A1C4E309</accession>
<evidence type="ECO:0000313" key="2">
    <source>
        <dbReference type="EMBL" id="SCC37974.1"/>
    </source>
</evidence>
<evidence type="ECO:0000313" key="3">
    <source>
        <dbReference type="Proteomes" id="UP000195991"/>
    </source>
</evidence>
<gene>
    <name evidence="2" type="ORF">BTT61001_02852</name>
</gene>
<dbReference type="Pfam" id="PF00903">
    <property type="entry name" value="Glyoxalase"/>
    <property type="match status" value="1"/>
</dbReference>
<protein>
    <submittedName>
        <fullName evidence="2">Glyoxalase</fullName>
    </submittedName>
</protein>
<reference evidence="2 3" key="1">
    <citation type="submission" date="2016-08" db="EMBL/GenBank/DDBJ databases">
        <authorList>
            <person name="Seilhamer J.J."/>
        </authorList>
    </citation>
    <scope>NUCLEOTIDE SEQUENCE [LARGE SCALE GENOMIC DNA]</scope>
    <source>
        <strain evidence="2 3">IEBC_T61001</strain>
    </source>
</reference>
<dbReference type="AlphaFoldDB" id="A0A1C4E309"/>
<dbReference type="InterPro" id="IPR004360">
    <property type="entry name" value="Glyas_Fos-R_dOase_dom"/>
</dbReference>
<dbReference type="InterPro" id="IPR029068">
    <property type="entry name" value="Glyas_Bleomycin-R_OHBP_Dase"/>
</dbReference>
<dbReference type="SUPFAM" id="SSF54593">
    <property type="entry name" value="Glyoxalase/Bleomycin resistance protein/Dihydroxybiphenyl dioxygenase"/>
    <property type="match status" value="1"/>
</dbReference>
<dbReference type="Gene3D" id="3.10.180.10">
    <property type="entry name" value="2,3-Dihydroxybiphenyl 1,2-Dioxygenase, domain 1"/>
    <property type="match status" value="1"/>
</dbReference>
<name>A0A1C4E309_BACTU</name>
<feature type="domain" description="VOC" evidence="1">
    <location>
        <begin position="4"/>
        <end position="131"/>
    </location>
</feature>
<dbReference type="Proteomes" id="UP000195991">
    <property type="component" value="Unassembled WGS sequence"/>
</dbReference>
<sequence>MIEQLYEAHLPVSNLKISISFYENLGLELSHTVGDRLAFFWIEKNKSWLGLWEAEEARSKYHPSTRHIAFSTSLQQLKNAVTWLKEKGINPRGEFGFEPIEPFVMVTNDNIAHAKIYFNDPDQNSLELICRLENNSRITKNMYLSEWESIIKDSQ</sequence>
<evidence type="ECO:0000259" key="1">
    <source>
        <dbReference type="PROSITE" id="PS51819"/>
    </source>
</evidence>
<dbReference type="InterPro" id="IPR037523">
    <property type="entry name" value="VOC_core"/>
</dbReference>